<sequence length="88" mass="8872">MLEEQYQRSDGRAADGATGDPAADTPPAAPRVEGVPSEQLWRAAILAARQAALAAAELRRALAESAAAAPHVAVAPSVDEVAGATVLS</sequence>
<feature type="compositionally biased region" description="Low complexity" evidence="1">
    <location>
        <begin position="14"/>
        <end position="26"/>
    </location>
</feature>
<dbReference type="KEGG" id="gba:J421_1715"/>
<dbReference type="InParanoid" id="W0RFQ6"/>
<evidence type="ECO:0000256" key="1">
    <source>
        <dbReference type="SAM" id="MobiDB-lite"/>
    </source>
</evidence>
<dbReference type="HOGENOM" id="CLU_2464623_0_0_0"/>
<keyword evidence="3" id="KW-1185">Reference proteome</keyword>
<accession>W0RFQ6</accession>
<dbReference type="AlphaFoldDB" id="W0RFQ6"/>
<dbReference type="EMBL" id="CP007128">
    <property type="protein sequence ID" value="AHG89252.1"/>
    <property type="molecule type" value="Genomic_DNA"/>
</dbReference>
<name>W0RFQ6_9BACT</name>
<feature type="compositionally biased region" description="Basic and acidic residues" evidence="1">
    <location>
        <begin position="1"/>
        <end position="13"/>
    </location>
</feature>
<dbReference type="RefSeq" id="WP_025410761.1">
    <property type="nucleotide sequence ID" value="NZ_CP007128.1"/>
</dbReference>
<gene>
    <name evidence="2" type="ORF">J421_1715</name>
</gene>
<protein>
    <submittedName>
        <fullName evidence="2">Uncharacterized protein</fullName>
    </submittedName>
</protein>
<reference evidence="2 3" key="1">
    <citation type="journal article" date="2014" name="Genome Announc.">
        <title>Genome Sequence and Methylome of Soil Bacterium Gemmatirosa kalamazoonensis KBS708T, a Member of the Rarely Cultivated Gemmatimonadetes Phylum.</title>
        <authorList>
            <person name="Debruyn J.M."/>
            <person name="Radosevich M."/>
            <person name="Wommack K.E."/>
            <person name="Polson S.W."/>
            <person name="Hauser L.J."/>
            <person name="Fawaz M.N."/>
            <person name="Korlach J."/>
            <person name="Tsai Y.C."/>
        </authorList>
    </citation>
    <scope>NUCLEOTIDE SEQUENCE [LARGE SCALE GENOMIC DNA]</scope>
    <source>
        <strain evidence="2 3">KBS708</strain>
    </source>
</reference>
<evidence type="ECO:0000313" key="2">
    <source>
        <dbReference type="EMBL" id="AHG89252.1"/>
    </source>
</evidence>
<dbReference type="Proteomes" id="UP000019151">
    <property type="component" value="Chromosome"/>
</dbReference>
<organism evidence="2 3">
    <name type="scientific">Gemmatirosa kalamazoonensis</name>
    <dbReference type="NCBI Taxonomy" id="861299"/>
    <lineage>
        <taxon>Bacteria</taxon>
        <taxon>Pseudomonadati</taxon>
        <taxon>Gemmatimonadota</taxon>
        <taxon>Gemmatimonadia</taxon>
        <taxon>Gemmatimonadales</taxon>
        <taxon>Gemmatimonadaceae</taxon>
        <taxon>Gemmatirosa</taxon>
    </lineage>
</organism>
<proteinExistence type="predicted"/>
<evidence type="ECO:0000313" key="3">
    <source>
        <dbReference type="Proteomes" id="UP000019151"/>
    </source>
</evidence>
<feature type="region of interest" description="Disordered" evidence="1">
    <location>
        <begin position="1"/>
        <end position="34"/>
    </location>
</feature>